<protein>
    <submittedName>
        <fullName evidence="1">Uncharacterized protein</fullName>
    </submittedName>
</protein>
<sequence length="181" mass="20419">MQLSNSVTVGYDPYLTVPQTVVLPLHYIHHISGESEIRTHGTFTSDGFQDRCTKPLYDLSKVTAKGLEPLQTESKSVVLAITPSGNMCGPTRIRTGDCRMQIYCVSIYTIGPKVEMARIELATSWSQTRRDNRATLHLELRSEQDSNLCNRGCSSAPKFTQPSDHFNIRFYYSTPDRKLDL</sequence>
<proteinExistence type="predicted"/>
<name>A0A6J5MDQ5_9CAUD</name>
<reference evidence="1" key="1">
    <citation type="submission" date="2020-04" db="EMBL/GenBank/DDBJ databases">
        <authorList>
            <person name="Chiriac C."/>
            <person name="Salcher M."/>
            <person name="Ghai R."/>
            <person name="Kavagutti S V."/>
        </authorList>
    </citation>
    <scope>NUCLEOTIDE SEQUENCE</scope>
</reference>
<gene>
    <name evidence="1" type="ORF">UFOVP449_202</name>
</gene>
<dbReference type="EMBL" id="LR796420">
    <property type="protein sequence ID" value="CAB4143493.1"/>
    <property type="molecule type" value="Genomic_DNA"/>
</dbReference>
<organism evidence="1">
    <name type="scientific">uncultured Caudovirales phage</name>
    <dbReference type="NCBI Taxonomy" id="2100421"/>
    <lineage>
        <taxon>Viruses</taxon>
        <taxon>Duplodnaviria</taxon>
        <taxon>Heunggongvirae</taxon>
        <taxon>Uroviricota</taxon>
        <taxon>Caudoviricetes</taxon>
        <taxon>Peduoviridae</taxon>
        <taxon>Maltschvirus</taxon>
        <taxon>Maltschvirus maltsch</taxon>
    </lineage>
</organism>
<evidence type="ECO:0000313" key="1">
    <source>
        <dbReference type="EMBL" id="CAB4143493.1"/>
    </source>
</evidence>
<accession>A0A6J5MDQ5</accession>